<keyword evidence="2" id="KW-1185">Reference proteome</keyword>
<dbReference type="EMBL" id="JBHMFA010000001">
    <property type="protein sequence ID" value="MFB9103538.1"/>
    <property type="molecule type" value="Genomic_DNA"/>
</dbReference>
<comment type="caution">
    <text evidence="1">The sequence shown here is derived from an EMBL/GenBank/DDBJ whole genome shotgun (WGS) entry which is preliminary data.</text>
</comment>
<reference evidence="1 2" key="1">
    <citation type="submission" date="2024-09" db="EMBL/GenBank/DDBJ databases">
        <authorList>
            <person name="Sun Q."/>
            <person name="Mori K."/>
        </authorList>
    </citation>
    <scope>NUCLEOTIDE SEQUENCE [LARGE SCALE GENOMIC DNA]</scope>
    <source>
        <strain evidence="1 2">CECT 8300</strain>
    </source>
</reference>
<organism evidence="1 2">
    <name type="scientific">Algibacter miyuki</name>
    <dbReference type="NCBI Taxonomy" id="1306933"/>
    <lineage>
        <taxon>Bacteria</taxon>
        <taxon>Pseudomonadati</taxon>
        <taxon>Bacteroidota</taxon>
        <taxon>Flavobacteriia</taxon>
        <taxon>Flavobacteriales</taxon>
        <taxon>Flavobacteriaceae</taxon>
        <taxon>Algibacter</taxon>
    </lineage>
</organism>
<dbReference type="InterPro" id="IPR014469">
    <property type="entry name" value="DUF2271"/>
</dbReference>
<protein>
    <submittedName>
        <fullName evidence="1">DUF2271 domain-containing protein</fullName>
    </submittedName>
</protein>
<sequence length="165" mass="18777">MNKNLIFKIFPIACLVVFSLFGFKTISDSSTYKCMIQMTNYTGEGAYVVISLLNPEGEYEKTLYVQGDDDEWYSDIPEWWKFQGKTRTNIDAITGATVSGGGRTINVITIDNDKIDAGYKIRFESAVEDQEYYKSDVEFELTSATVKSKIEGSGFIRYVRMMPQQ</sequence>
<proteinExistence type="predicted"/>
<gene>
    <name evidence="1" type="ORF">ACFFU1_01405</name>
</gene>
<name>A0ABV5GV75_9FLAO</name>
<dbReference type="Pfam" id="PF10029">
    <property type="entry name" value="DUF2271"/>
    <property type="match status" value="1"/>
</dbReference>
<dbReference type="RefSeq" id="WP_290269163.1">
    <property type="nucleotide sequence ID" value="NZ_JAUFQP010000007.1"/>
</dbReference>
<evidence type="ECO:0000313" key="2">
    <source>
        <dbReference type="Proteomes" id="UP001589590"/>
    </source>
</evidence>
<evidence type="ECO:0000313" key="1">
    <source>
        <dbReference type="EMBL" id="MFB9103538.1"/>
    </source>
</evidence>
<dbReference type="Proteomes" id="UP001589590">
    <property type="component" value="Unassembled WGS sequence"/>
</dbReference>
<accession>A0ABV5GV75</accession>